<protein>
    <recommendedName>
        <fullName evidence="4">DUF3455 domain-containing protein</fullName>
    </recommendedName>
</protein>
<dbReference type="InterPro" id="IPR021851">
    <property type="entry name" value="DUF3455"/>
</dbReference>
<reference evidence="2 3" key="1">
    <citation type="submission" date="2015-11" db="EMBL/GenBank/DDBJ databases">
        <title>Exploring the genomic traits of fungus-feeding bacterial genus Collimonas.</title>
        <authorList>
            <person name="Song C."/>
            <person name="Schmidt R."/>
            <person name="de Jager V."/>
            <person name="Krzyzanowska D."/>
            <person name="Jongedijk E."/>
            <person name="Cankar K."/>
            <person name="Beekwilder J."/>
            <person name="van Veen A."/>
            <person name="de Boer W."/>
            <person name="van Veen J.A."/>
            <person name="Garbeva P."/>
        </authorList>
    </citation>
    <scope>NUCLEOTIDE SEQUENCE [LARGE SCALE GENOMIC DNA]</scope>
    <source>
        <strain evidence="2 3">Ter282</strain>
    </source>
</reference>
<gene>
    <name evidence="2" type="ORF">CAter282_0197</name>
</gene>
<evidence type="ECO:0000256" key="1">
    <source>
        <dbReference type="SAM" id="SignalP"/>
    </source>
</evidence>
<name>A0A127QDE1_9BURK</name>
<evidence type="ECO:0000313" key="3">
    <source>
        <dbReference type="Proteomes" id="UP000071778"/>
    </source>
</evidence>
<dbReference type="RefSeq" id="WP_061531932.1">
    <property type="nucleotide sequence ID" value="NZ_CP013233.1"/>
</dbReference>
<dbReference type="PROSITE" id="PS51257">
    <property type="entry name" value="PROKAR_LIPOPROTEIN"/>
    <property type="match status" value="1"/>
</dbReference>
<proteinExistence type="predicted"/>
<evidence type="ECO:0000313" key="2">
    <source>
        <dbReference type="EMBL" id="AMP08021.1"/>
    </source>
</evidence>
<dbReference type="OrthoDB" id="193535at2"/>
<sequence>MEKQLAGAAALISMSLFLTACSSTPRAATSAIPDNLVTPPTQALTVTAQASGVQIYQCAASAADAGKFAWRFIAPEADLFDNSGNKIGKHYAGPTWEALDGSKVVGAVLAQNPGPDANAIPWLLLGAQSHSGDGAFAGIQSAQRLNTVGGKALENGCNQDRLGQQVRIAYQAQYRFYSAK</sequence>
<feature type="signal peptide" evidence="1">
    <location>
        <begin position="1"/>
        <end position="20"/>
    </location>
</feature>
<keyword evidence="3" id="KW-1185">Reference proteome</keyword>
<dbReference type="PANTHER" id="PTHR35567">
    <property type="entry name" value="MALATE DEHYDROGENASE (AFU_ORTHOLOGUE AFUA_2G13800)"/>
    <property type="match status" value="1"/>
</dbReference>
<feature type="chain" id="PRO_5007277805" description="DUF3455 domain-containing protein" evidence="1">
    <location>
        <begin position="21"/>
        <end position="180"/>
    </location>
</feature>
<evidence type="ECO:0008006" key="4">
    <source>
        <dbReference type="Google" id="ProtNLM"/>
    </source>
</evidence>
<dbReference type="EMBL" id="CP013235">
    <property type="protein sequence ID" value="AMP08021.1"/>
    <property type="molecule type" value="Genomic_DNA"/>
</dbReference>
<keyword evidence="1" id="KW-0732">Signal</keyword>
<dbReference type="AlphaFoldDB" id="A0A127QDE1"/>
<accession>A0A127QDE1</accession>
<organism evidence="2 3">
    <name type="scientific">Collimonas arenae</name>
    <dbReference type="NCBI Taxonomy" id="279058"/>
    <lineage>
        <taxon>Bacteria</taxon>
        <taxon>Pseudomonadati</taxon>
        <taxon>Pseudomonadota</taxon>
        <taxon>Betaproteobacteria</taxon>
        <taxon>Burkholderiales</taxon>
        <taxon>Oxalobacteraceae</taxon>
        <taxon>Collimonas</taxon>
    </lineage>
</organism>
<dbReference type="PATRIC" id="fig|279058.17.peg.217"/>
<dbReference type="Pfam" id="PF11937">
    <property type="entry name" value="DUF3455"/>
    <property type="match status" value="1"/>
</dbReference>
<dbReference type="Proteomes" id="UP000071778">
    <property type="component" value="Chromosome"/>
</dbReference>
<dbReference type="PANTHER" id="PTHR35567:SF1">
    <property type="entry name" value="CONSERVED FUNGAL PROTEIN (AFU_ORTHOLOGUE AFUA_1G14230)"/>
    <property type="match status" value="1"/>
</dbReference>